<keyword evidence="2" id="KW-1185">Reference proteome</keyword>
<name>A0A9D4U8R0_ADICA</name>
<dbReference type="AlphaFoldDB" id="A0A9D4U8R0"/>
<protein>
    <submittedName>
        <fullName evidence="1">Uncharacterized protein</fullName>
    </submittedName>
</protein>
<organism evidence="1 2">
    <name type="scientific">Adiantum capillus-veneris</name>
    <name type="common">Maidenhair fern</name>
    <dbReference type="NCBI Taxonomy" id="13818"/>
    <lineage>
        <taxon>Eukaryota</taxon>
        <taxon>Viridiplantae</taxon>
        <taxon>Streptophyta</taxon>
        <taxon>Embryophyta</taxon>
        <taxon>Tracheophyta</taxon>
        <taxon>Polypodiopsida</taxon>
        <taxon>Polypodiidae</taxon>
        <taxon>Polypodiales</taxon>
        <taxon>Pteridineae</taxon>
        <taxon>Pteridaceae</taxon>
        <taxon>Vittarioideae</taxon>
        <taxon>Adiantum</taxon>
    </lineage>
</organism>
<comment type="caution">
    <text evidence="1">The sequence shown here is derived from an EMBL/GenBank/DDBJ whole genome shotgun (WGS) entry which is preliminary data.</text>
</comment>
<dbReference type="EMBL" id="JABFUD020000022">
    <property type="protein sequence ID" value="KAI5062431.1"/>
    <property type="molecule type" value="Genomic_DNA"/>
</dbReference>
<reference evidence="1" key="1">
    <citation type="submission" date="2021-01" db="EMBL/GenBank/DDBJ databases">
        <title>Adiantum capillus-veneris genome.</title>
        <authorList>
            <person name="Fang Y."/>
            <person name="Liao Q."/>
        </authorList>
    </citation>
    <scope>NUCLEOTIDE SEQUENCE</scope>
    <source>
        <strain evidence="1">H3</strain>
        <tissue evidence="1">Leaf</tissue>
    </source>
</reference>
<gene>
    <name evidence="1" type="ORF">GOP47_0022970</name>
</gene>
<proteinExistence type="predicted"/>
<dbReference type="Proteomes" id="UP000886520">
    <property type="component" value="Chromosome 22"/>
</dbReference>
<evidence type="ECO:0000313" key="1">
    <source>
        <dbReference type="EMBL" id="KAI5062431.1"/>
    </source>
</evidence>
<evidence type="ECO:0000313" key="2">
    <source>
        <dbReference type="Proteomes" id="UP000886520"/>
    </source>
</evidence>
<sequence>MEGMACHCDLNELPTIEQQPQWIDSSNQMLGRQGPLDMYQIHSTSVRRWMDETLVIATKCIICLKWVNNHA</sequence>
<accession>A0A9D4U8R0</accession>